<dbReference type="GO" id="GO:0003677">
    <property type="term" value="F:DNA binding"/>
    <property type="evidence" value="ECO:0007669"/>
    <property type="project" value="UniProtKB-KW"/>
</dbReference>
<dbReference type="InterPro" id="IPR044817">
    <property type="entry name" value="SBP-like"/>
</dbReference>
<dbReference type="Proteomes" id="UP000189701">
    <property type="component" value="Unplaced"/>
</dbReference>
<evidence type="ECO:0000259" key="12">
    <source>
        <dbReference type="PROSITE" id="PS51141"/>
    </source>
</evidence>
<dbReference type="InterPro" id="IPR004333">
    <property type="entry name" value="SBP_dom"/>
</dbReference>
<dbReference type="PANTHER" id="PTHR31251">
    <property type="entry name" value="SQUAMOSA PROMOTER-BINDING-LIKE PROTEIN 4"/>
    <property type="match status" value="1"/>
</dbReference>
<evidence type="ECO:0000256" key="6">
    <source>
        <dbReference type="ARBA" id="ARBA00023125"/>
    </source>
</evidence>
<reference evidence="13" key="1">
    <citation type="journal article" date="2013" name="Genome Biol.">
        <title>Reference genomes and transcriptomes of Nicotiana sylvestris and Nicotiana tomentosiformis.</title>
        <authorList>
            <person name="Sierro N."/>
            <person name="Battey J.N."/>
            <person name="Ouadi S."/>
            <person name="Bovet L."/>
            <person name="Goepfert S."/>
            <person name="Bakaher N."/>
            <person name="Peitsch M.C."/>
            <person name="Ivanov N.V."/>
        </authorList>
    </citation>
    <scope>NUCLEOTIDE SEQUENCE [LARGE SCALE GENOMIC DNA]</scope>
</reference>
<comment type="subcellular location">
    <subcellularLocation>
        <location evidence="1">Nucleus</location>
    </subcellularLocation>
</comment>
<dbReference type="Pfam" id="PF03110">
    <property type="entry name" value="SBP"/>
    <property type="match status" value="1"/>
</dbReference>
<feature type="compositionally biased region" description="Basic residues" evidence="11">
    <location>
        <begin position="237"/>
        <end position="247"/>
    </location>
</feature>
<evidence type="ECO:0000256" key="7">
    <source>
        <dbReference type="ARBA" id="ARBA00023163"/>
    </source>
</evidence>
<dbReference type="SUPFAM" id="SSF103612">
    <property type="entry name" value="SBT domain"/>
    <property type="match status" value="1"/>
</dbReference>
<dbReference type="GO" id="GO:0008270">
    <property type="term" value="F:zinc ion binding"/>
    <property type="evidence" value="ECO:0007669"/>
    <property type="project" value="UniProtKB-KW"/>
</dbReference>
<keyword evidence="13" id="KW-1185">Reference proteome</keyword>
<feature type="region of interest" description="Disordered" evidence="11">
    <location>
        <begin position="237"/>
        <end position="256"/>
    </location>
</feature>
<organism evidence="13 15">
    <name type="scientific">Nicotiana sylvestris</name>
    <name type="common">Wood tobacco</name>
    <name type="synonym">South American tobacco</name>
    <dbReference type="NCBI Taxonomy" id="4096"/>
    <lineage>
        <taxon>Eukaryota</taxon>
        <taxon>Viridiplantae</taxon>
        <taxon>Streptophyta</taxon>
        <taxon>Embryophyta</taxon>
        <taxon>Tracheophyta</taxon>
        <taxon>Spermatophyta</taxon>
        <taxon>Magnoliopsida</taxon>
        <taxon>eudicotyledons</taxon>
        <taxon>Gunneridae</taxon>
        <taxon>Pentapetalae</taxon>
        <taxon>asterids</taxon>
        <taxon>lamiids</taxon>
        <taxon>Solanales</taxon>
        <taxon>Solanaceae</taxon>
        <taxon>Nicotianoideae</taxon>
        <taxon>Nicotianeae</taxon>
        <taxon>Nicotiana</taxon>
    </lineage>
</organism>
<name>A0A1U7WJ85_NICSY</name>
<keyword evidence="4" id="KW-0862">Zinc</keyword>
<dbReference type="STRING" id="4096.A0A1U7WJ85"/>
<dbReference type="GeneID" id="104226918"/>
<dbReference type="InterPro" id="IPR036893">
    <property type="entry name" value="SBP_sf"/>
</dbReference>
<protein>
    <submittedName>
        <fullName evidence="14 15">Squamosa promoter-binding-like protein 6 isoform X1</fullName>
    </submittedName>
</protein>
<evidence type="ECO:0000256" key="9">
    <source>
        <dbReference type="ARBA" id="ARBA00056472"/>
    </source>
</evidence>
<dbReference type="SMR" id="A0A1U7WJ85"/>
<evidence type="ECO:0000256" key="4">
    <source>
        <dbReference type="ARBA" id="ARBA00022833"/>
    </source>
</evidence>
<comment type="function">
    <text evidence="9">Probable transcriptional factor. Binds to the promoter of the SQUAMOSA gene.</text>
</comment>
<keyword evidence="6" id="KW-0238">DNA-binding</keyword>
<dbReference type="eggNOG" id="ENOG502RFZW">
    <property type="taxonomic scope" value="Eukaryota"/>
</dbReference>
<proteinExistence type="predicted"/>
<dbReference type="Gene3D" id="4.10.1100.10">
    <property type="entry name" value="Transcription factor, SBP-box domain"/>
    <property type="match status" value="1"/>
</dbReference>
<keyword evidence="8" id="KW-0539">Nucleus</keyword>
<evidence type="ECO:0000256" key="2">
    <source>
        <dbReference type="ARBA" id="ARBA00022723"/>
    </source>
</evidence>
<accession>A0A1U7WJ85</accession>
<evidence type="ECO:0000313" key="15">
    <source>
        <dbReference type="RefSeq" id="XP_009777331.1"/>
    </source>
</evidence>
<evidence type="ECO:0000256" key="8">
    <source>
        <dbReference type="ARBA" id="ARBA00023242"/>
    </source>
</evidence>
<gene>
    <name evidence="14 15" type="primary">LOC104226918</name>
</gene>
<dbReference type="RefSeq" id="XP_009777325.1">
    <property type="nucleotide sequence ID" value="XM_009779023.1"/>
</dbReference>
<evidence type="ECO:0000256" key="5">
    <source>
        <dbReference type="ARBA" id="ARBA00023015"/>
    </source>
</evidence>
<reference evidence="14 15" key="2">
    <citation type="submission" date="2025-04" db="UniProtKB">
        <authorList>
            <consortium name="RefSeq"/>
        </authorList>
    </citation>
    <scope>IDENTIFICATION</scope>
    <source>
        <tissue evidence="14 15">Leaf</tissue>
    </source>
</reference>
<evidence type="ECO:0000313" key="13">
    <source>
        <dbReference type="Proteomes" id="UP000189701"/>
    </source>
</evidence>
<evidence type="ECO:0000256" key="1">
    <source>
        <dbReference type="ARBA" id="ARBA00004123"/>
    </source>
</evidence>
<keyword evidence="7" id="KW-0804">Transcription</keyword>
<evidence type="ECO:0000256" key="11">
    <source>
        <dbReference type="SAM" id="MobiDB-lite"/>
    </source>
</evidence>
<evidence type="ECO:0000256" key="3">
    <source>
        <dbReference type="ARBA" id="ARBA00022771"/>
    </source>
</evidence>
<keyword evidence="2" id="KW-0479">Metal-binding</keyword>
<evidence type="ECO:0000256" key="10">
    <source>
        <dbReference type="PROSITE-ProRule" id="PRU00470"/>
    </source>
</evidence>
<feature type="domain" description="SBP-type" evidence="12">
    <location>
        <begin position="170"/>
        <end position="247"/>
    </location>
</feature>
<sequence length="494" mass="54461">MYCRKKTSQFLKQKMESWSFFSVGKGFVSEDSVSLDDRIIREKHCVTSWELNNPSSFGSTVGIENQEFPKLGTPNNQIRDVLSNKISGGGVFSSVTVPQIVFSGASESSSKMSRSVVESNCRDSSLVDLKLGSFPGQQHVQSFKSPKIMTNLSSNVPDKRMRSGGLKYQTPYCQVQGCSKDLSSSKDYNKRHKVCEVHSKTAKVIVNGIEQRFCQQCSRFHLLAEFDDGKRSCRKRLAGHNERRRKPQTGSTGRFQGTSFAMSSSLCQNILGSSILYQPKYEMEDWYKNVKVEDAADYNPRLTMPFTNGHSQSKSLCTSYHAEKQCPPFHDEEITAPTRSKIDESSKSYLHDIEGSDFVTRPLVQSFSIGGDVLHVLDSISTIQGISGISNSGCAPSLLSSQSQDSSNQSSLIPTASHLITPSSNAHYNVTHISEKPLGVSPQALSSRVPDTFNSAGVNSGESCLEQILVSNSSNNCFINDPMIDLLQLSSQIQ</sequence>
<dbReference type="AlphaFoldDB" id="A0A1U7WJ85"/>
<dbReference type="PROSITE" id="PS51141">
    <property type="entry name" value="ZF_SBP"/>
    <property type="match status" value="1"/>
</dbReference>
<dbReference type="PANTHER" id="PTHR31251:SF160">
    <property type="entry name" value="SBP-TYPE DOMAIN-CONTAINING PROTEIN"/>
    <property type="match status" value="1"/>
</dbReference>
<keyword evidence="3 10" id="KW-0863">Zinc-finger</keyword>
<dbReference type="FunFam" id="4.10.1100.10:FF:000001">
    <property type="entry name" value="Squamosa promoter-binding-like protein 14"/>
    <property type="match status" value="1"/>
</dbReference>
<evidence type="ECO:0000313" key="14">
    <source>
        <dbReference type="RefSeq" id="XP_009777325.1"/>
    </source>
</evidence>
<dbReference type="RefSeq" id="XP_070006301.1">
    <property type="nucleotide sequence ID" value="XM_070150200.1"/>
</dbReference>
<keyword evidence="5" id="KW-0805">Transcription regulation</keyword>
<dbReference type="KEGG" id="nsy:104226918"/>
<dbReference type="RefSeq" id="XP_009777331.1">
    <property type="nucleotide sequence ID" value="XM_009779029.1"/>
</dbReference>
<dbReference type="GO" id="GO:0005634">
    <property type="term" value="C:nucleus"/>
    <property type="evidence" value="ECO:0007669"/>
    <property type="project" value="UniProtKB-SubCell"/>
</dbReference>